<comment type="caution">
    <text evidence="1">The sequence shown here is derived from an EMBL/GenBank/DDBJ whole genome shotgun (WGS) entry which is preliminary data.</text>
</comment>
<sequence length="38" mass="4677">MEVRRLMASFNYSNPLHKFLKLYTKQNEYGNTSWYSRC</sequence>
<accession>A0A5B7F845</accession>
<protein>
    <submittedName>
        <fullName evidence="1">Uncharacterized protein</fullName>
    </submittedName>
</protein>
<name>A0A5B7F845_PORTR</name>
<dbReference type="Proteomes" id="UP000324222">
    <property type="component" value="Unassembled WGS sequence"/>
</dbReference>
<evidence type="ECO:0000313" key="2">
    <source>
        <dbReference type="Proteomes" id="UP000324222"/>
    </source>
</evidence>
<keyword evidence="2" id="KW-1185">Reference proteome</keyword>
<organism evidence="1 2">
    <name type="scientific">Portunus trituberculatus</name>
    <name type="common">Swimming crab</name>
    <name type="synonym">Neptunus trituberculatus</name>
    <dbReference type="NCBI Taxonomy" id="210409"/>
    <lineage>
        <taxon>Eukaryota</taxon>
        <taxon>Metazoa</taxon>
        <taxon>Ecdysozoa</taxon>
        <taxon>Arthropoda</taxon>
        <taxon>Crustacea</taxon>
        <taxon>Multicrustacea</taxon>
        <taxon>Malacostraca</taxon>
        <taxon>Eumalacostraca</taxon>
        <taxon>Eucarida</taxon>
        <taxon>Decapoda</taxon>
        <taxon>Pleocyemata</taxon>
        <taxon>Brachyura</taxon>
        <taxon>Eubrachyura</taxon>
        <taxon>Portunoidea</taxon>
        <taxon>Portunidae</taxon>
        <taxon>Portuninae</taxon>
        <taxon>Portunus</taxon>
    </lineage>
</organism>
<dbReference type="AlphaFoldDB" id="A0A5B7F845"/>
<dbReference type="EMBL" id="VSRR010004997">
    <property type="protein sequence ID" value="MPC41288.1"/>
    <property type="molecule type" value="Genomic_DNA"/>
</dbReference>
<proteinExistence type="predicted"/>
<gene>
    <name evidence="1" type="ORF">E2C01_034876</name>
</gene>
<reference evidence="1 2" key="1">
    <citation type="submission" date="2019-05" db="EMBL/GenBank/DDBJ databases">
        <title>Another draft genome of Portunus trituberculatus and its Hox gene families provides insights of decapod evolution.</title>
        <authorList>
            <person name="Jeong J.-H."/>
            <person name="Song I."/>
            <person name="Kim S."/>
            <person name="Choi T."/>
            <person name="Kim D."/>
            <person name="Ryu S."/>
            <person name="Kim W."/>
        </authorList>
    </citation>
    <scope>NUCLEOTIDE SEQUENCE [LARGE SCALE GENOMIC DNA]</scope>
    <source>
        <tissue evidence="1">Muscle</tissue>
    </source>
</reference>
<evidence type="ECO:0000313" key="1">
    <source>
        <dbReference type="EMBL" id="MPC41288.1"/>
    </source>
</evidence>